<keyword evidence="2" id="KW-0479">Metal-binding</keyword>
<dbReference type="EMBL" id="CP021455">
    <property type="protein sequence ID" value="ARU04993.1"/>
    <property type="molecule type" value="Genomic_DNA"/>
</dbReference>
<evidence type="ECO:0000259" key="4">
    <source>
        <dbReference type="SMART" id="SM00892"/>
    </source>
</evidence>
<evidence type="ECO:0000256" key="2">
    <source>
        <dbReference type="PIRSR" id="PIRSR640255-2"/>
    </source>
</evidence>
<keyword evidence="5" id="KW-0255">Endonuclease</keyword>
<keyword evidence="5" id="KW-0378">Hydrolase</keyword>
<name>A0A1Y0EMY0_9BURK</name>
<proteinExistence type="predicted"/>
<dbReference type="PANTHER" id="PTHR13966">
    <property type="entry name" value="ENDONUCLEASE RELATED"/>
    <property type="match status" value="1"/>
</dbReference>
<dbReference type="InterPro" id="IPR040255">
    <property type="entry name" value="Non-specific_endonuclease"/>
</dbReference>
<accession>A0A1Y0EMY0</accession>
<feature type="domain" description="DNA/RNA non-specific endonuclease/pyrophosphatase/phosphodiesterase" evidence="4">
    <location>
        <begin position="82"/>
        <end position="269"/>
    </location>
</feature>
<dbReference type="KEGG" id="cser:CCO03_10130"/>
<dbReference type="Gene3D" id="3.40.570.10">
    <property type="entry name" value="Extracellular Endonuclease, subunit A"/>
    <property type="match status" value="1"/>
</dbReference>
<keyword evidence="5" id="KW-0540">Nuclease</keyword>
<reference evidence="5 6" key="1">
    <citation type="submission" date="2017-05" db="EMBL/GenBank/DDBJ databases">
        <authorList>
            <person name="Song R."/>
            <person name="Chenine A.L."/>
            <person name="Ruprecht R.M."/>
        </authorList>
    </citation>
    <scope>NUCLEOTIDE SEQUENCE [LARGE SCALE GENOMIC DNA]</scope>
    <source>
        <strain evidence="5 6">DSM 26136</strain>
    </source>
</reference>
<dbReference type="InterPro" id="IPR044929">
    <property type="entry name" value="DNA/RNA_non-sp_Endonuclease_sf"/>
</dbReference>
<dbReference type="Proteomes" id="UP000196138">
    <property type="component" value="Chromosome"/>
</dbReference>
<sequence>MGILPFRGVTVWLRDATIAVLALMVGGTASAEGVWRLPSSKAPAQAAPPAWTGDARGFAACAHLFPAPPPMPATPGALRALCFNEFAVLHSGDTKTPVYVVQRLNARQLQAARELKRKDKFYAEGRLPRAERAELSDYKHSGYSRGHMAPTGDMATAEGKAQSFSLANMVPQDIEHNGGAWNDIEQDTRAYIRRTQGDVFVITGPVFAPPVRTVGQGRVRVPSALFKLVYDPGTGRSWAHWQDNRGGTRAGQPISYTELVRRTGLAFLP</sequence>
<evidence type="ECO:0000313" key="5">
    <source>
        <dbReference type="EMBL" id="ARU04993.1"/>
    </source>
</evidence>
<dbReference type="InterPro" id="IPR001604">
    <property type="entry name" value="Endo_G_ENPP1-like_dom"/>
</dbReference>
<dbReference type="AlphaFoldDB" id="A0A1Y0EMY0"/>
<dbReference type="GO" id="GO:0003676">
    <property type="term" value="F:nucleic acid binding"/>
    <property type="evidence" value="ECO:0007669"/>
    <property type="project" value="InterPro"/>
</dbReference>
<dbReference type="InterPro" id="IPR020821">
    <property type="entry name" value="ENPP1-3/EXOG-like_nuc-like"/>
</dbReference>
<dbReference type="Pfam" id="PF01223">
    <property type="entry name" value="Endonuclease_NS"/>
    <property type="match status" value="1"/>
</dbReference>
<protein>
    <submittedName>
        <fullName evidence="5">Endonuclease</fullName>
    </submittedName>
</protein>
<dbReference type="OrthoDB" id="9811262at2"/>
<gene>
    <name evidence="5" type="ORF">CCO03_10130</name>
</gene>
<feature type="domain" description="ENPP1-3/EXOG-like endonuclease/phosphodiesterase" evidence="3">
    <location>
        <begin position="83"/>
        <end position="269"/>
    </location>
</feature>
<dbReference type="SMART" id="SM00892">
    <property type="entry name" value="Endonuclease_NS"/>
    <property type="match status" value="1"/>
</dbReference>
<dbReference type="PANTHER" id="PTHR13966:SF5">
    <property type="entry name" value="ENDONUCLEASE G, MITOCHONDRIAL"/>
    <property type="match status" value="1"/>
</dbReference>
<dbReference type="RefSeq" id="WP_087280656.1">
    <property type="nucleotide sequence ID" value="NZ_CP021455.1"/>
</dbReference>
<feature type="binding site" evidence="2">
    <location>
        <position position="177"/>
    </location>
    <ligand>
        <name>Mg(2+)</name>
        <dbReference type="ChEBI" id="CHEBI:18420"/>
        <note>catalytic</note>
    </ligand>
</feature>
<evidence type="ECO:0000313" key="6">
    <source>
        <dbReference type="Proteomes" id="UP000196138"/>
    </source>
</evidence>
<keyword evidence="6" id="KW-1185">Reference proteome</keyword>
<dbReference type="GO" id="GO:0046872">
    <property type="term" value="F:metal ion binding"/>
    <property type="evidence" value="ECO:0007669"/>
    <property type="project" value="UniProtKB-KW"/>
</dbReference>
<dbReference type="SUPFAM" id="SSF54060">
    <property type="entry name" value="His-Me finger endonucleases"/>
    <property type="match status" value="1"/>
</dbReference>
<organism evidence="5 6">
    <name type="scientific">Comamonas serinivorans</name>
    <dbReference type="NCBI Taxonomy" id="1082851"/>
    <lineage>
        <taxon>Bacteria</taxon>
        <taxon>Pseudomonadati</taxon>
        <taxon>Pseudomonadota</taxon>
        <taxon>Betaproteobacteria</taxon>
        <taxon>Burkholderiales</taxon>
        <taxon>Comamonadaceae</taxon>
        <taxon>Comamonas</taxon>
    </lineage>
</organism>
<evidence type="ECO:0000256" key="1">
    <source>
        <dbReference type="PIRSR" id="PIRSR640255-1"/>
    </source>
</evidence>
<dbReference type="GO" id="GO:0004519">
    <property type="term" value="F:endonuclease activity"/>
    <property type="evidence" value="ECO:0007669"/>
    <property type="project" value="UniProtKB-KW"/>
</dbReference>
<dbReference type="InterPro" id="IPR044925">
    <property type="entry name" value="His-Me_finger_sf"/>
</dbReference>
<dbReference type="SMART" id="SM00477">
    <property type="entry name" value="NUC"/>
    <property type="match status" value="1"/>
</dbReference>
<feature type="active site" description="Proton acceptor" evidence="1">
    <location>
        <position position="147"/>
    </location>
</feature>
<evidence type="ECO:0000259" key="3">
    <source>
        <dbReference type="SMART" id="SM00477"/>
    </source>
</evidence>
<dbReference type="GO" id="GO:0016787">
    <property type="term" value="F:hydrolase activity"/>
    <property type="evidence" value="ECO:0007669"/>
    <property type="project" value="InterPro"/>
</dbReference>